<dbReference type="InterPro" id="IPR036618">
    <property type="entry name" value="PtsI_HPr-bd_sf"/>
</dbReference>
<keyword evidence="6" id="KW-0460">Magnesium</keyword>
<dbReference type="PANTHER" id="PTHR46244">
    <property type="entry name" value="PHOSPHOENOLPYRUVATE-PROTEIN PHOSPHOTRANSFERASE"/>
    <property type="match status" value="1"/>
</dbReference>
<dbReference type="PANTHER" id="PTHR46244:SF3">
    <property type="entry name" value="PHOSPHOENOLPYRUVATE-PROTEIN PHOSPHOTRANSFERASE"/>
    <property type="match status" value="1"/>
</dbReference>
<dbReference type="InterPro" id="IPR050499">
    <property type="entry name" value="PEP-utilizing_PTS_enzyme"/>
</dbReference>
<gene>
    <name evidence="9" type="ORF">J5V48_04775</name>
</gene>
<name>A0ABS7DFX8_9GAMM</name>
<feature type="domain" description="PEP-utilising enzyme C-terminal" evidence="8">
    <location>
        <begin position="260"/>
        <end position="517"/>
    </location>
</feature>
<dbReference type="Gene3D" id="1.10.274.10">
    <property type="entry name" value="PtsI, HPr-binding domain"/>
    <property type="match status" value="1"/>
</dbReference>
<evidence type="ECO:0000256" key="6">
    <source>
        <dbReference type="ARBA" id="ARBA00022842"/>
    </source>
</evidence>
<keyword evidence="10" id="KW-1185">Reference proteome</keyword>
<comment type="similarity">
    <text evidence="2">Belongs to the PEP-utilizing enzyme family.</text>
</comment>
<dbReference type="InterPro" id="IPR036637">
    <property type="entry name" value="Phosphohistidine_dom_sf"/>
</dbReference>
<evidence type="ECO:0000259" key="7">
    <source>
        <dbReference type="Pfam" id="PF00391"/>
    </source>
</evidence>
<comment type="caution">
    <text evidence="9">The sequence shown here is derived from an EMBL/GenBank/DDBJ whole genome shotgun (WGS) entry which is preliminary data.</text>
</comment>
<comment type="cofactor">
    <cofactor evidence="1">
        <name>Mg(2+)</name>
        <dbReference type="ChEBI" id="CHEBI:18420"/>
    </cofactor>
</comment>
<proteinExistence type="inferred from homology"/>
<dbReference type="Gene3D" id="3.50.30.10">
    <property type="entry name" value="Phosphohistidine domain"/>
    <property type="match status" value="1"/>
</dbReference>
<dbReference type="Pfam" id="PF02896">
    <property type="entry name" value="PEP-utilizers_C"/>
    <property type="match status" value="1"/>
</dbReference>
<dbReference type="Gene3D" id="3.20.20.60">
    <property type="entry name" value="Phosphoenolpyruvate-binding domains"/>
    <property type="match status" value="1"/>
</dbReference>
<evidence type="ECO:0000313" key="9">
    <source>
        <dbReference type="EMBL" id="MBW7570204.1"/>
    </source>
</evidence>
<dbReference type="EMBL" id="JAGFNY010000012">
    <property type="protein sequence ID" value="MBW7570204.1"/>
    <property type="molecule type" value="Genomic_DNA"/>
</dbReference>
<evidence type="ECO:0000313" key="10">
    <source>
        <dbReference type="Proteomes" id="UP000731465"/>
    </source>
</evidence>
<evidence type="ECO:0008006" key="11">
    <source>
        <dbReference type="Google" id="ProtNLM"/>
    </source>
</evidence>
<evidence type="ECO:0000256" key="1">
    <source>
        <dbReference type="ARBA" id="ARBA00001946"/>
    </source>
</evidence>
<dbReference type="SUPFAM" id="SSF52009">
    <property type="entry name" value="Phosphohistidine domain"/>
    <property type="match status" value="1"/>
</dbReference>
<sequence>MYTLSGIVASTGIAVAKSLIISSNKDQNQHEDLFAYDVDLERDRYIKKTLLFSTKLLQIGNPAKDSLRDLIGAAAGFLNSADNKKEILELISSGCSASIAAKTVLLENLDSFIHKNNDLKTDREELTNLMNEFVHTLEHSSSDAVSLPKLTHDVILITKNLTPAQLLSLDTKFIKGLILEGGRDSSHLSVVLRELNIPSLFAVFDATTIKNDIEILIDGNSGLAVVEPSEEIKESLLSRQDPFSDQINDESLLNITVSCAVGAINQSQEKNITQYAQHGLGLLRSEFLFISSKTEPTEDEMTQTFYKIFSKIKLNAPITARTFDFADDKKPLFNVHLDENGPLQGYGGCVGTELLKKEIRALLRASQGRKITIVFPLITRISEKDYLISLAKECVKELDDRNTPHGTMALSFMIETPAAVLLAPEIAKEGDMMIIGTSSLAEYASAPCPPDSAFTPVLAKMIVMAAKAAFEANATLGIAGRFASRTELLPLFYRLGVTYLVAGSYNINKLKAVIERLNLEKDLKPSFNEELYCKIMSIYKGSELADLINSLN</sequence>
<evidence type="ECO:0000256" key="5">
    <source>
        <dbReference type="ARBA" id="ARBA00022777"/>
    </source>
</evidence>
<accession>A0ABS7DFX8</accession>
<dbReference type="RefSeq" id="WP_219937424.1">
    <property type="nucleotide sequence ID" value="NZ_JAGFNY010000012.1"/>
</dbReference>
<dbReference type="Pfam" id="PF00391">
    <property type="entry name" value="PEP-utilizers"/>
    <property type="match status" value="1"/>
</dbReference>
<protein>
    <recommendedName>
        <fullName evidence="11">Phosphoenolpyruvate--protein phosphotransferase</fullName>
    </recommendedName>
</protein>
<keyword evidence="4" id="KW-0479">Metal-binding</keyword>
<keyword evidence="5" id="KW-0418">Kinase</keyword>
<evidence type="ECO:0000256" key="3">
    <source>
        <dbReference type="ARBA" id="ARBA00022679"/>
    </source>
</evidence>
<dbReference type="InterPro" id="IPR040442">
    <property type="entry name" value="Pyrv_kinase-like_dom_sf"/>
</dbReference>
<dbReference type="Proteomes" id="UP000731465">
    <property type="component" value="Unassembled WGS sequence"/>
</dbReference>
<dbReference type="InterPro" id="IPR000121">
    <property type="entry name" value="PEP_util_C"/>
</dbReference>
<evidence type="ECO:0000256" key="2">
    <source>
        <dbReference type="ARBA" id="ARBA00007837"/>
    </source>
</evidence>
<organism evidence="9 10">
    <name type="scientific">Succinivibrio faecicola</name>
    <dbReference type="NCBI Taxonomy" id="2820300"/>
    <lineage>
        <taxon>Bacteria</taxon>
        <taxon>Pseudomonadati</taxon>
        <taxon>Pseudomonadota</taxon>
        <taxon>Gammaproteobacteria</taxon>
        <taxon>Aeromonadales</taxon>
        <taxon>Succinivibrionaceae</taxon>
        <taxon>Succinivibrio</taxon>
    </lineage>
</organism>
<feature type="domain" description="PEP-utilising enzyme mobile" evidence="7">
    <location>
        <begin position="152"/>
        <end position="222"/>
    </location>
</feature>
<dbReference type="InterPro" id="IPR015813">
    <property type="entry name" value="Pyrv/PenolPyrv_kinase-like_dom"/>
</dbReference>
<dbReference type="SUPFAM" id="SSF51621">
    <property type="entry name" value="Phosphoenolpyruvate/pyruvate domain"/>
    <property type="match status" value="1"/>
</dbReference>
<keyword evidence="3" id="KW-0808">Transferase</keyword>
<dbReference type="PRINTS" id="PR01736">
    <property type="entry name" value="PHPHTRNFRASE"/>
</dbReference>
<reference evidence="9 10" key="1">
    <citation type="submission" date="2021-03" db="EMBL/GenBank/DDBJ databases">
        <title>Succinivibrio sp. nov. isolated from feces of cow.</title>
        <authorList>
            <person name="Choi J.-Y."/>
        </authorList>
    </citation>
    <scope>NUCLEOTIDE SEQUENCE [LARGE SCALE GENOMIC DNA]</scope>
    <source>
        <strain evidence="9 10">AGMB01872</strain>
    </source>
</reference>
<dbReference type="InterPro" id="IPR008279">
    <property type="entry name" value="PEP-util_enz_mobile_dom"/>
</dbReference>
<evidence type="ECO:0000256" key="4">
    <source>
        <dbReference type="ARBA" id="ARBA00022723"/>
    </source>
</evidence>
<evidence type="ECO:0000259" key="8">
    <source>
        <dbReference type="Pfam" id="PF02896"/>
    </source>
</evidence>